<feature type="domain" description="PX" evidence="11">
    <location>
        <begin position="348"/>
        <end position="462"/>
    </location>
</feature>
<evidence type="ECO:0000256" key="3">
    <source>
        <dbReference type="ARBA" id="ARBA00004496"/>
    </source>
</evidence>
<evidence type="ECO:0000256" key="1">
    <source>
        <dbReference type="ARBA" id="ARBA00002474"/>
    </source>
</evidence>
<dbReference type="SMART" id="SM00312">
    <property type="entry name" value="PX"/>
    <property type="match status" value="1"/>
</dbReference>
<comment type="similarity">
    <text evidence="4">Belongs to the sorting nexin family.</text>
</comment>
<feature type="compositionally biased region" description="Pro residues" evidence="10">
    <location>
        <begin position="200"/>
        <end position="210"/>
    </location>
</feature>
<dbReference type="PROSITE" id="PS50195">
    <property type="entry name" value="PX"/>
    <property type="match status" value="1"/>
</dbReference>
<accession>A0ABR3P1F4</accession>
<evidence type="ECO:0000313" key="12">
    <source>
        <dbReference type="EMBL" id="KAL1296543.1"/>
    </source>
</evidence>
<evidence type="ECO:0000256" key="10">
    <source>
        <dbReference type="SAM" id="MobiDB-lite"/>
    </source>
</evidence>
<dbReference type="Gene3D" id="3.30.1520.10">
    <property type="entry name" value="Phox-like domain"/>
    <property type="match status" value="1"/>
</dbReference>
<dbReference type="InterPro" id="IPR001683">
    <property type="entry name" value="PX_dom"/>
</dbReference>
<proteinExistence type="inferred from homology"/>
<dbReference type="InterPro" id="IPR045734">
    <property type="entry name" value="Snx8_BAR_dom"/>
</dbReference>
<evidence type="ECO:0000256" key="4">
    <source>
        <dbReference type="ARBA" id="ARBA00010883"/>
    </source>
</evidence>
<evidence type="ECO:0000259" key="11">
    <source>
        <dbReference type="PROSITE" id="PS50195"/>
    </source>
</evidence>
<feature type="compositionally biased region" description="Low complexity" evidence="10">
    <location>
        <begin position="177"/>
        <end position="199"/>
    </location>
</feature>
<organism evidence="12 13">
    <name type="scientific">Neodothiora populina</name>
    <dbReference type="NCBI Taxonomy" id="2781224"/>
    <lineage>
        <taxon>Eukaryota</taxon>
        <taxon>Fungi</taxon>
        <taxon>Dikarya</taxon>
        <taxon>Ascomycota</taxon>
        <taxon>Pezizomycotina</taxon>
        <taxon>Dothideomycetes</taxon>
        <taxon>Dothideomycetidae</taxon>
        <taxon>Dothideales</taxon>
        <taxon>Dothioraceae</taxon>
        <taxon>Neodothiora</taxon>
    </lineage>
</organism>
<keyword evidence="7" id="KW-0963">Cytoplasm</keyword>
<comment type="subcellular location">
    <subcellularLocation>
        <location evidence="3">Cytoplasm</location>
    </subcellularLocation>
    <subcellularLocation>
        <location evidence="2">Membrane</location>
        <topology evidence="2">Peripheral membrane protein</topology>
        <orientation evidence="2">Cytoplasmic side</orientation>
    </subcellularLocation>
</comment>
<dbReference type="Pfam" id="PF19566">
    <property type="entry name" value="Snx8_BAR_dom"/>
    <property type="match status" value="1"/>
</dbReference>
<dbReference type="InterPro" id="IPR035704">
    <property type="entry name" value="SNX8/Mvp1_PX"/>
</dbReference>
<feature type="compositionally biased region" description="Polar residues" evidence="10">
    <location>
        <begin position="1"/>
        <end position="18"/>
    </location>
</feature>
<keyword evidence="9" id="KW-0472">Membrane</keyword>
<dbReference type="InterPro" id="IPR028662">
    <property type="entry name" value="SNX8/Mvp1"/>
</dbReference>
<comment type="caution">
    <text evidence="12">The sequence shown here is derived from an EMBL/GenBank/DDBJ whole genome shotgun (WGS) entry which is preliminary data.</text>
</comment>
<feature type="compositionally biased region" description="Pro residues" evidence="10">
    <location>
        <begin position="164"/>
        <end position="176"/>
    </location>
</feature>
<name>A0ABR3P1F4_9PEZI</name>
<reference evidence="12 13" key="1">
    <citation type="submission" date="2024-07" db="EMBL/GenBank/DDBJ databases">
        <title>Draft sequence of the Neodothiora populina.</title>
        <authorList>
            <person name="Drown D.D."/>
            <person name="Schuette U.S."/>
            <person name="Buechlein A.B."/>
            <person name="Rusch D.R."/>
            <person name="Winton L.W."/>
            <person name="Adams G.A."/>
        </authorList>
    </citation>
    <scope>NUCLEOTIDE SEQUENCE [LARGE SCALE GENOMIC DNA]</scope>
    <source>
        <strain evidence="12 13">CPC 39397</strain>
    </source>
</reference>
<keyword evidence="13" id="KW-1185">Reference proteome</keyword>
<gene>
    <name evidence="12" type="ORF">AAFC00_000049</name>
</gene>
<evidence type="ECO:0000256" key="9">
    <source>
        <dbReference type="ARBA" id="ARBA00023136"/>
    </source>
</evidence>
<evidence type="ECO:0000256" key="2">
    <source>
        <dbReference type="ARBA" id="ARBA00004287"/>
    </source>
</evidence>
<dbReference type="CDD" id="cd06866">
    <property type="entry name" value="PX_SNX8_Mvp1p_like"/>
    <property type="match status" value="1"/>
</dbReference>
<dbReference type="Proteomes" id="UP001562354">
    <property type="component" value="Unassembled WGS sequence"/>
</dbReference>
<evidence type="ECO:0000256" key="5">
    <source>
        <dbReference type="ARBA" id="ARBA00014268"/>
    </source>
</evidence>
<dbReference type="PANTHER" id="PTHR47554:SF1">
    <property type="entry name" value="SORTING NEXIN MVP1"/>
    <property type="match status" value="1"/>
</dbReference>
<keyword evidence="6" id="KW-0813">Transport</keyword>
<evidence type="ECO:0000256" key="6">
    <source>
        <dbReference type="ARBA" id="ARBA00022448"/>
    </source>
</evidence>
<dbReference type="Pfam" id="PF00787">
    <property type="entry name" value="PX"/>
    <property type="match status" value="1"/>
</dbReference>
<feature type="compositionally biased region" description="Gly residues" evidence="10">
    <location>
        <begin position="318"/>
        <end position="327"/>
    </location>
</feature>
<feature type="compositionally biased region" description="Polar residues" evidence="10">
    <location>
        <begin position="246"/>
        <end position="281"/>
    </location>
</feature>
<dbReference type="EMBL" id="JBFMKM010000018">
    <property type="protein sequence ID" value="KAL1296543.1"/>
    <property type="molecule type" value="Genomic_DNA"/>
</dbReference>
<keyword evidence="8" id="KW-0653">Protein transport</keyword>
<feature type="region of interest" description="Disordered" evidence="10">
    <location>
        <begin position="1"/>
        <end position="56"/>
    </location>
</feature>
<comment type="function">
    <text evidence="1">Required for vacuolar protein sorting.</text>
</comment>
<dbReference type="InterPro" id="IPR027267">
    <property type="entry name" value="AH/BAR_dom_sf"/>
</dbReference>
<dbReference type="InterPro" id="IPR036871">
    <property type="entry name" value="PX_dom_sf"/>
</dbReference>
<dbReference type="GeneID" id="95973752"/>
<evidence type="ECO:0000313" key="13">
    <source>
        <dbReference type="Proteomes" id="UP001562354"/>
    </source>
</evidence>
<dbReference type="RefSeq" id="XP_069196225.1">
    <property type="nucleotide sequence ID" value="XM_069345028.1"/>
</dbReference>
<dbReference type="PANTHER" id="PTHR47554">
    <property type="entry name" value="SORTING NEXIN MVP1"/>
    <property type="match status" value="1"/>
</dbReference>
<evidence type="ECO:0000256" key="8">
    <source>
        <dbReference type="ARBA" id="ARBA00022927"/>
    </source>
</evidence>
<protein>
    <recommendedName>
        <fullName evidence="5">Sorting nexin MVP1</fullName>
    </recommendedName>
</protein>
<evidence type="ECO:0000256" key="7">
    <source>
        <dbReference type="ARBA" id="ARBA00022490"/>
    </source>
</evidence>
<dbReference type="SUPFAM" id="SSF64268">
    <property type="entry name" value="PX domain"/>
    <property type="match status" value="1"/>
</dbReference>
<dbReference type="CDD" id="cd07597">
    <property type="entry name" value="BAR_SNX8"/>
    <property type="match status" value="1"/>
</dbReference>
<dbReference type="Gene3D" id="1.20.1270.60">
    <property type="entry name" value="Arfaptin homology (AH) domain/BAR domain"/>
    <property type="match status" value="1"/>
</dbReference>
<feature type="region of interest" description="Disordered" evidence="10">
    <location>
        <begin position="155"/>
        <end position="331"/>
    </location>
</feature>
<sequence length="729" mass="80076">MSLFGTSPPSVQQASKSSLFDDEPGAKSSGSGGLFDDDDDTAAGGSPWDFPNPKKNSARRNVIKTLLPATDVPEAYIDAFDVLSAETGGVEPEQIRSLLVDGRLGAAEQAKIIDMIGGSAEVLGRPELNVLLALIGLAQEGEDLSLDAVDERKSKLPIPSLPSFKPPPRPQPPQQPPQQQHQQQHQQQQQAPPDQQQPPLATPGRPPQPSTGPNQTGTMRSAGWDSDPWGSPDMHKGHDHAAAAAQNGTSSFANGSNGPSVNQRTTSNFTTHSEQPDTSRSAVFEATRPPTSESGWGTFSAPAGVGFGGPSSGDDDGGVAGGFGDPGGNAPDDLARQLRTNKALGGVEELVTVNVLEEKEGMFMFQHRNYEVASVRRGSKVIRRYSDFVWLLDCLHKRYPFRQLPLLPPKRVAINGKHIAADTTFIEKRRRGLARFANALVRHPVLREEQLVIMFLTVPTVDELAVWRKQATISVQEEFTGKSLPPGLEDSLPPTLPDLFEQVRSGVRRSTEIYINLCNMMERLTKHNYGLSAEYSRVTLSLQSLTECSADTYAIDTNEIPLLNAGLSATAKHLSTNQSLLDDEARAWDLGVLEDLKRQRDALVSMRDMFDRRDKYSKDNIPQLERRIASNENKLAGIRAKPEHLVKPGEAEKVESAIIKDKQSIVDQHARGVFIRECVRDEIMHFQNSQYHISRTHQEWSQERVKYAELGAENWRALGEELDAMPLGD</sequence>